<comment type="caution">
    <text evidence="1">The sequence shown here is derived from an EMBL/GenBank/DDBJ whole genome shotgun (WGS) entry which is preliminary data.</text>
</comment>
<evidence type="ECO:0000313" key="2">
    <source>
        <dbReference type="Proteomes" id="UP000652761"/>
    </source>
</evidence>
<evidence type="ECO:0000313" key="1">
    <source>
        <dbReference type="EMBL" id="MQM09684.1"/>
    </source>
</evidence>
<dbReference type="AlphaFoldDB" id="A0A843WZT6"/>
<name>A0A843WZT6_COLES</name>
<organism evidence="1 2">
    <name type="scientific">Colocasia esculenta</name>
    <name type="common">Wild taro</name>
    <name type="synonym">Arum esculentum</name>
    <dbReference type="NCBI Taxonomy" id="4460"/>
    <lineage>
        <taxon>Eukaryota</taxon>
        <taxon>Viridiplantae</taxon>
        <taxon>Streptophyta</taxon>
        <taxon>Embryophyta</taxon>
        <taxon>Tracheophyta</taxon>
        <taxon>Spermatophyta</taxon>
        <taxon>Magnoliopsida</taxon>
        <taxon>Liliopsida</taxon>
        <taxon>Araceae</taxon>
        <taxon>Aroideae</taxon>
        <taxon>Colocasieae</taxon>
        <taxon>Colocasia</taxon>
    </lineage>
</organism>
<accession>A0A843WZT6</accession>
<protein>
    <submittedName>
        <fullName evidence="1">Uncharacterized protein</fullName>
    </submittedName>
</protein>
<sequence length="61" mass="6824">MNNGFMSHIHIDFSCLLLSLEKKWAAFLPEKEKKTSWGVGWCSVLGGTVPLISEKTYSPPL</sequence>
<keyword evidence="2" id="KW-1185">Reference proteome</keyword>
<gene>
    <name evidence="1" type="ORF">Taro_042560</name>
</gene>
<dbReference type="EMBL" id="NMUH01004445">
    <property type="protein sequence ID" value="MQM09684.1"/>
    <property type="molecule type" value="Genomic_DNA"/>
</dbReference>
<dbReference type="Proteomes" id="UP000652761">
    <property type="component" value="Unassembled WGS sequence"/>
</dbReference>
<proteinExistence type="predicted"/>
<reference evidence="1" key="1">
    <citation type="submission" date="2017-07" db="EMBL/GenBank/DDBJ databases">
        <title>Taro Niue Genome Assembly and Annotation.</title>
        <authorList>
            <person name="Atibalentja N."/>
            <person name="Keating K."/>
            <person name="Fields C.J."/>
        </authorList>
    </citation>
    <scope>NUCLEOTIDE SEQUENCE</scope>
    <source>
        <strain evidence="1">Niue_2</strain>
        <tissue evidence="1">Leaf</tissue>
    </source>
</reference>